<dbReference type="AlphaFoldDB" id="A0A830CZS5"/>
<dbReference type="PANTHER" id="PTHR10966">
    <property type="entry name" value="TRANSCRIPTION INITIATION FACTOR IIA SUBUNIT 2"/>
    <property type="match status" value="1"/>
</dbReference>
<reference evidence="10" key="1">
    <citation type="submission" date="2020-07" db="EMBL/GenBank/DDBJ databases">
        <title>Ethylene signaling mediates host invasion by parasitic plants.</title>
        <authorList>
            <person name="Yoshida S."/>
        </authorList>
    </citation>
    <scope>NUCLEOTIDE SEQUENCE</scope>
    <source>
        <strain evidence="10">Okayama</strain>
    </source>
</reference>
<dbReference type="Gene3D" id="1.10.287.190">
    <property type="entry name" value="Transcription factor IIA gamma subunit, alpha-helical domain"/>
    <property type="match status" value="1"/>
</dbReference>
<dbReference type="PIRSF" id="PIRSF009415">
    <property type="entry name" value="Hum_TFIIA_gamma"/>
    <property type="match status" value="1"/>
</dbReference>
<comment type="caution">
    <text evidence="10">The sequence shown here is derived from an EMBL/GenBank/DDBJ whole genome shotgun (WGS) entry which is preliminary data.</text>
</comment>
<organism evidence="10 11">
    <name type="scientific">Phtheirospermum japonicum</name>
    <dbReference type="NCBI Taxonomy" id="374723"/>
    <lineage>
        <taxon>Eukaryota</taxon>
        <taxon>Viridiplantae</taxon>
        <taxon>Streptophyta</taxon>
        <taxon>Embryophyta</taxon>
        <taxon>Tracheophyta</taxon>
        <taxon>Spermatophyta</taxon>
        <taxon>Magnoliopsida</taxon>
        <taxon>eudicotyledons</taxon>
        <taxon>Gunneridae</taxon>
        <taxon>Pentapetalae</taxon>
        <taxon>asterids</taxon>
        <taxon>lamiids</taxon>
        <taxon>Lamiales</taxon>
        <taxon>Orobanchaceae</taxon>
        <taxon>Orobanchaceae incertae sedis</taxon>
        <taxon>Phtheirospermum</taxon>
    </lineage>
</organism>
<dbReference type="Pfam" id="PF02751">
    <property type="entry name" value="TFIIA_gamma_C"/>
    <property type="match status" value="1"/>
</dbReference>
<name>A0A830CZS5_9LAMI</name>
<comment type="subunit">
    <text evidence="6">TFIIA is a heterodimer of the large unprocessed subunit 1 and a small subunit gamma. It was originally believed to be a heterotrimer of an alpha, a beta and a gamma subunit.</text>
</comment>
<evidence type="ECO:0000256" key="6">
    <source>
        <dbReference type="ARBA" id="ARBA00064681"/>
    </source>
</evidence>
<dbReference type="InterPro" id="IPR009088">
    <property type="entry name" value="TFIIA_b-brl"/>
</dbReference>
<feature type="domain" description="Transcription initiation factor IIA gamma subunit N-terminal" evidence="8">
    <location>
        <begin position="4"/>
        <end position="49"/>
    </location>
</feature>
<keyword evidence="11" id="KW-1185">Reference proteome</keyword>
<dbReference type="FunFam" id="1.10.287.190:FF:000001">
    <property type="entry name" value="Transcription initiation factor IIA subunit 2"/>
    <property type="match status" value="1"/>
</dbReference>
<dbReference type="SUPFAM" id="SSF50784">
    <property type="entry name" value="Transcription factor IIA (TFIIA), beta-barrel domain"/>
    <property type="match status" value="1"/>
</dbReference>
<dbReference type="EMBL" id="BMAC01000582">
    <property type="protein sequence ID" value="GFP99601.1"/>
    <property type="molecule type" value="Genomic_DNA"/>
</dbReference>
<dbReference type="Pfam" id="PF02268">
    <property type="entry name" value="TFIIA_gamma_N"/>
    <property type="match status" value="1"/>
</dbReference>
<dbReference type="InterPro" id="IPR003194">
    <property type="entry name" value="TFIIA_gsu"/>
</dbReference>
<evidence type="ECO:0000256" key="2">
    <source>
        <dbReference type="ARBA" id="ARBA00007675"/>
    </source>
</evidence>
<dbReference type="CDD" id="cd10014">
    <property type="entry name" value="TFIIA_gamma_C"/>
    <property type="match status" value="1"/>
</dbReference>
<evidence type="ECO:0000256" key="7">
    <source>
        <dbReference type="PIRNR" id="PIRNR009415"/>
    </source>
</evidence>
<dbReference type="FunFam" id="2.30.18.10:FF:000001">
    <property type="entry name" value="Transcription initiation factor IIA subunit 2"/>
    <property type="match status" value="1"/>
</dbReference>
<evidence type="ECO:0000313" key="10">
    <source>
        <dbReference type="EMBL" id="GFP99601.1"/>
    </source>
</evidence>
<evidence type="ECO:0000256" key="1">
    <source>
        <dbReference type="ARBA" id="ARBA00004123"/>
    </source>
</evidence>
<evidence type="ECO:0000256" key="3">
    <source>
        <dbReference type="ARBA" id="ARBA00023015"/>
    </source>
</evidence>
<comment type="subcellular location">
    <subcellularLocation>
        <location evidence="1 7">Nucleus</location>
    </subcellularLocation>
</comment>
<accession>A0A830CZS5</accession>
<dbReference type="GO" id="GO:0006367">
    <property type="term" value="P:transcription initiation at RNA polymerase II promoter"/>
    <property type="evidence" value="ECO:0007669"/>
    <property type="project" value="InterPro"/>
</dbReference>
<evidence type="ECO:0000259" key="9">
    <source>
        <dbReference type="Pfam" id="PF02751"/>
    </source>
</evidence>
<dbReference type="CDD" id="cd10145">
    <property type="entry name" value="TFIIA_gamma_N"/>
    <property type="match status" value="1"/>
</dbReference>
<keyword evidence="4 7" id="KW-0804">Transcription</keyword>
<dbReference type="InterPro" id="IPR015871">
    <property type="entry name" value="TFIIA_gsu_C"/>
</dbReference>
<dbReference type="InterPro" id="IPR015872">
    <property type="entry name" value="TFIIA_gsu_N"/>
</dbReference>
<dbReference type="Proteomes" id="UP000653305">
    <property type="component" value="Unassembled WGS sequence"/>
</dbReference>
<evidence type="ECO:0000259" key="8">
    <source>
        <dbReference type="Pfam" id="PF02268"/>
    </source>
</evidence>
<keyword evidence="3 7" id="KW-0805">Transcription regulation</keyword>
<dbReference type="OrthoDB" id="586585at2759"/>
<sequence>MATFELYRRSTIGMCLTETLDQMVSSGVLTPELAIQVLIQFDKSMTEALESEVKSKVTIKGHLHTYRFCDNVWTFILQNAQLKSEEGQENVDSVKIVACDSKLLTQ</sequence>
<keyword evidence="5 7" id="KW-0539">Nucleus</keyword>
<gene>
    <name evidence="10" type="ORF">PHJA_002104200</name>
</gene>
<dbReference type="GO" id="GO:0005672">
    <property type="term" value="C:transcription factor TFIIA complex"/>
    <property type="evidence" value="ECO:0007669"/>
    <property type="project" value="InterPro"/>
</dbReference>
<dbReference type="InterPro" id="IPR009083">
    <property type="entry name" value="TFIIA_a-hlx"/>
</dbReference>
<feature type="domain" description="Transcription initiation factor IIA gamma subunit C-terminal" evidence="9">
    <location>
        <begin position="60"/>
        <end position="101"/>
    </location>
</feature>
<comment type="function">
    <text evidence="7">TFIIA is a component of the transcription machinery of RNA polymerase II and plays an important role in transcriptional activation.</text>
</comment>
<protein>
    <recommendedName>
        <fullName evidence="7">Transcription initiation factor IIA subunit 2</fullName>
    </recommendedName>
</protein>
<evidence type="ECO:0000256" key="4">
    <source>
        <dbReference type="ARBA" id="ARBA00023163"/>
    </source>
</evidence>
<comment type="similarity">
    <text evidence="2 7">Belongs to the TFIIA subunit 2 family.</text>
</comment>
<evidence type="ECO:0000256" key="5">
    <source>
        <dbReference type="ARBA" id="ARBA00023242"/>
    </source>
</evidence>
<dbReference type="SUPFAM" id="SSF47396">
    <property type="entry name" value="Transcription factor IIA (TFIIA), alpha-helical domain"/>
    <property type="match status" value="1"/>
</dbReference>
<proteinExistence type="inferred from homology"/>
<dbReference type="Gene3D" id="2.30.18.10">
    <property type="entry name" value="Transcription factor IIA (TFIIA), beta-barrel domain"/>
    <property type="match status" value="1"/>
</dbReference>
<evidence type="ECO:0000313" key="11">
    <source>
        <dbReference type="Proteomes" id="UP000653305"/>
    </source>
</evidence>